<feature type="compositionally biased region" description="Polar residues" evidence="1">
    <location>
        <begin position="239"/>
        <end position="248"/>
    </location>
</feature>
<gene>
    <name evidence="2" type="ORF">Cgig2_021677</name>
</gene>
<evidence type="ECO:0000313" key="2">
    <source>
        <dbReference type="EMBL" id="KAJ8449213.1"/>
    </source>
</evidence>
<dbReference type="AlphaFoldDB" id="A0A9Q1KTC4"/>
<reference evidence="2" key="1">
    <citation type="submission" date="2022-04" db="EMBL/GenBank/DDBJ databases">
        <title>Carnegiea gigantea Genome sequencing and assembly v2.</title>
        <authorList>
            <person name="Copetti D."/>
            <person name="Sanderson M.J."/>
            <person name="Burquez A."/>
            <person name="Wojciechowski M.F."/>
        </authorList>
    </citation>
    <scope>NUCLEOTIDE SEQUENCE</scope>
    <source>
        <strain evidence="2">SGP5-SGP5p</strain>
        <tissue evidence="2">Aerial part</tissue>
    </source>
</reference>
<accession>A0A9Q1KTC4</accession>
<evidence type="ECO:0000313" key="3">
    <source>
        <dbReference type="Proteomes" id="UP001153076"/>
    </source>
</evidence>
<name>A0A9Q1KTC4_9CARY</name>
<dbReference type="Proteomes" id="UP001153076">
    <property type="component" value="Unassembled WGS sequence"/>
</dbReference>
<comment type="caution">
    <text evidence="2">The sequence shown here is derived from an EMBL/GenBank/DDBJ whole genome shotgun (WGS) entry which is preliminary data.</text>
</comment>
<evidence type="ECO:0000256" key="1">
    <source>
        <dbReference type="SAM" id="MobiDB-lite"/>
    </source>
</evidence>
<sequence>MLHTTSSRINARLPFLRCLSRMISRPCARPMILFVTEEAAQRFELPELPRVIFYAMLLNEAERLGVLHRRMLRIMESALTELNWGTFENEVRIFEAQFREKAEHEEDSLDTGGAAFPSGDDKQGKRRGGALHASFVMAFPPLHYTREMADFMKESFRWHWRSATCLPHLLLDDYQDLCPRFALSYATFYPILLNDAAKLGIVSGFLTVDLKLTLEGLRWTSFEAWLGHTSCNLREAQLRQRTSPSRTRGSVGGQKESSGSTGPLAPSSDEG</sequence>
<organism evidence="2 3">
    <name type="scientific">Carnegiea gigantea</name>
    <dbReference type="NCBI Taxonomy" id="171969"/>
    <lineage>
        <taxon>Eukaryota</taxon>
        <taxon>Viridiplantae</taxon>
        <taxon>Streptophyta</taxon>
        <taxon>Embryophyta</taxon>
        <taxon>Tracheophyta</taxon>
        <taxon>Spermatophyta</taxon>
        <taxon>Magnoliopsida</taxon>
        <taxon>eudicotyledons</taxon>
        <taxon>Gunneridae</taxon>
        <taxon>Pentapetalae</taxon>
        <taxon>Caryophyllales</taxon>
        <taxon>Cactineae</taxon>
        <taxon>Cactaceae</taxon>
        <taxon>Cactoideae</taxon>
        <taxon>Echinocereeae</taxon>
        <taxon>Carnegiea</taxon>
    </lineage>
</organism>
<feature type="region of interest" description="Disordered" evidence="1">
    <location>
        <begin position="104"/>
        <end position="127"/>
    </location>
</feature>
<keyword evidence="3" id="KW-1185">Reference proteome</keyword>
<dbReference type="EMBL" id="JAKOGI010000023">
    <property type="protein sequence ID" value="KAJ8449213.1"/>
    <property type="molecule type" value="Genomic_DNA"/>
</dbReference>
<feature type="region of interest" description="Disordered" evidence="1">
    <location>
        <begin position="238"/>
        <end position="271"/>
    </location>
</feature>
<proteinExistence type="predicted"/>
<protein>
    <submittedName>
        <fullName evidence="2">Uncharacterized protein</fullName>
    </submittedName>
</protein>